<dbReference type="InParanoid" id="A0A165EY56"/>
<feature type="non-terminal residue" evidence="1">
    <location>
        <position position="424"/>
    </location>
</feature>
<organism evidence="1 2">
    <name type="scientific">Laetiporus sulphureus 93-53</name>
    <dbReference type="NCBI Taxonomy" id="1314785"/>
    <lineage>
        <taxon>Eukaryota</taxon>
        <taxon>Fungi</taxon>
        <taxon>Dikarya</taxon>
        <taxon>Basidiomycota</taxon>
        <taxon>Agaricomycotina</taxon>
        <taxon>Agaricomycetes</taxon>
        <taxon>Polyporales</taxon>
        <taxon>Laetiporus</taxon>
    </lineage>
</organism>
<dbReference type="EMBL" id="KV427617">
    <property type="protein sequence ID" value="KZT07962.1"/>
    <property type="molecule type" value="Genomic_DNA"/>
</dbReference>
<keyword evidence="2" id="KW-1185">Reference proteome</keyword>
<evidence type="ECO:0008006" key="3">
    <source>
        <dbReference type="Google" id="ProtNLM"/>
    </source>
</evidence>
<dbReference type="OrthoDB" id="2802122at2759"/>
<gene>
    <name evidence="1" type="ORF">LAESUDRAFT_811795</name>
</gene>
<dbReference type="AlphaFoldDB" id="A0A165EY56"/>
<accession>A0A165EY56</accession>
<dbReference type="Proteomes" id="UP000076871">
    <property type="component" value="Unassembled WGS sequence"/>
</dbReference>
<sequence>MDHQLNLPSPRLPPEICDYILDHLRDDRKTLKVCSRVTREWLSRTRKHIFHFVLIINLRLLAFEDVISHSGDAVALCVRELHLVWNLRNGLCSLPIPASVPRMLASLGRLEKFAFNNSVWDDRSSSAETITWPVLPIVNALYVNICTLNDVVSLQRFICACPSLSSLRLVIRGTSERDSSRTHPPTVISRSIVIETFRCNVCGSDPTLRWLLQGGLKLRIRRLAITNVCDDPLSVDFLRMGDAQGLLRASGECLEHLVVDLAREALSASPAGQQAALAHNPNLVSINVSKVLCCSYNDLPSSTDWPSLLSILADIQPMHTKLQSVDITLCDITTNSKSMPWEQLDGIMARIVDIHPRLVFTIWIISSDHHVKPWLAEFVEALLQGLVRVQAGRGRLCLMWLIGDNEKRESGYPMTPSWSWSHRL</sequence>
<dbReference type="GeneID" id="63831375"/>
<name>A0A165EY56_9APHY</name>
<evidence type="ECO:0000313" key="2">
    <source>
        <dbReference type="Proteomes" id="UP000076871"/>
    </source>
</evidence>
<reference evidence="1 2" key="1">
    <citation type="journal article" date="2016" name="Mol. Biol. Evol.">
        <title>Comparative Genomics of Early-Diverging Mushroom-Forming Fungi Provides Insights into the Origins of Lignocellulose Decay Capabilities.</title>
        <authorList>
            <person name="Nagy L.G."/>
            <person name="Riley R."/>
            <person name="Tritt A."/>
            <person name="Adam C."/>
            <person name="Daum C."/>
            <person name="Floudas D."/>
            <person name="Sun H."/>
            <person name="Yadav J.S."/>
            <person name="Pangilinan J."/>
            <person name="Larsson K.H."/>
            <person name="Matsuura K."/>
            <person name="Barry K."/>
            <person name="Labutti K."/>
            <person name="Kuo R."/>
            <person name="Ohm R.A."/>
            <person name="Bhattacharya S.S."/>
            <person name="Shirouzu T."/>
            <person name="Yoshinaga Y."/>
            <person name="Martin F.M."/>
            <person name="Grigoriev I.V."/>
            <person name="Hibbett D.S."/>
        </authorList>
    </citation>
    <scope>NUCLEOTIDE SEQUENCE [LARGE SCALE GENOMIC DNA]</scope>
    <source>
        <strain evidence="1 2">93-53</strain>
    </source>
</reference>
<evidence type="ECO:0000313" key="1">
    <source>
        <dbReference type="EMBL" id="KZT07962.1"/>
    </source>
</evidence>
<dbReference type="RefSeq" id="XP_040765702.1">
    <property type="nucleotide sequence ID" value="XM_040914348.1"/>
</dbReference>
<protein>
    <recommendedName>
        <fullName evidence="3">F-box domain-containing protein</fullName>
    </recommendedName>
</protein>
<proteinExistence type="predicted"/>